<accession>A0A3R9MR40</accession>
<sequence>MSLKDLKRLVLLQVVAIVLLVIAGVQTIDKQNQQIRELQEQIKDNRDSIRVQSDTNKRQDVMINKFNNMYYEFQHWKATGEADFPGG</sequence>
<reference evidence="1 2" key="1">
    <citation type="submission" date="2018-11" db="EMBL/GenBank/DDBJ databases">
        <title>Species Designations Belie Phenotypic and Genotypic Heterogeneity in Oral Streptococci.</title>
        <authorList>
            <person name="Velsko I."/>
        </authorList>
    </citation>
    <scope>NUCLEOTIDE SEQUENCE [LARGE SCALE GENOMIC DNA]</scope>
    <source>
        <strain evidence="1 2">A52</strain>
    </source>
</reference>
<organism evidence="1 2">
    <name type="scientific">Streptococcus cristatus</name>
    <dbReference type="NCBI Taxonomy" id="45634"/>
    <lineage>
        <taxon>Bacteria</taxon>
        <taxon>Bacillati</taxon>
        <taxon>Bacillota</taxon>
        <taxon>Bacilli</taxon>
        <taxon>Lactobacillales</taxon>
        <taxon>Streptococcaceae</taxon>
        <taxon>Streptococcus</taxon>
    </lineage>
</organism>
<dbReference type="EMBL" id="RJPS01000013">
    <property type="protein sequence ID" value="RSJ88437.1"/>
    <property type="molecule type" value="Genomic_DNA"/>
</dbReference>
<dbReference type="Proteomes" id="UP000270868">
    <property type="component" value="Unassembled WGS sequence"/>
</dbReference>
<name>A0A3R9MR40_STRCR</name>
<dbReference type="AlphaFoldDB" id="A0A3R9MR40"/>
<dbReference type="RefSeq" id="WP_125373866.1">
    <property type="nucleotide sequence ID" value="NZ_CAUUYS010000006.1"/>
</dbReference>
<comment type="caution">
    <text evidence="1">The sequence shown here is derived from an EMBL/GenBank/DDBJ whole genome shotgun (WGS) entry which is preliminary data.</text>
</comment>
<protein>
    <submittedName>
        <fullName evidence="1">Uncharacterized protein</fullName>
    </submittedName>
</protein>
<evidence type="ECO:0000313" key="2">
    <source>
        <dbReference type="Proteomes" id="UP000270868"/>
    </source>
</evidence>
<evidence type="ECO:0000313" key="1">
    <source>
        <dbReference type="EMBL" id="RSJ88437.1"/>
    </source>
</evidence>
<proteinExistence type="predicted"/>
<gene>
    <name evidence="1" type="ORF">D8792_09360</name>
</gene>